<dbReference type="EMBL" id="QQAV01000004">
    <property type="protein sequence ID" value="RDI25167.1"/>
    <property type="molecule type" value="Genomic_DNA"/>
</dbReference>
<evidence type="ECO:0000313" key="2">
    <source>
        <dbReference type="Proteomes" id="UP000255265"/>
    </source>
</evidence>
<name>A0A370FFH4_9BURK</name>
<accession>A0A370FFH4</accession>
<dbReference type="OrthoDB" id="8682532at2"/>
<protein>
    <recommendedName>
        <fullName evidence="3">Gp37 protein</fullName>
    </recommendedName>
</protein>
<gene>
    <name evidence="1" type="ORF">DFR41_104223</name>
</gene>
<keyword evidence="2" id="KW-1185">Reference proteome</keyword>
<sequence>MTSARVSQRDTLLELMKTDMQTLLPTRVVQRTLLDPAQIPIKDLQKGVVCVVAAGGGSFANYQGREGELGTVKGSIVGYVQVGEKEKPIETERAETALLEEVLGWFGQAHPPGLGSAYPLEYTQSQQMEHPIGWFALRFELRHV</sequence>
<dbReference type="AlphaFoldDB" id="A0A370FFH4"/>
<organism evidence="1 2">
    <name type="scientific">Pseudacidovorax intermedius</name>
    <dbReference type="NCBI Taxonomy" id="433924"/>
    <lineage>
        <taxon>Bacteria</taxon>
        <taxon>Pseudomonadati</taxon>
        <taxon>Pseudomonadota</taxon>
        <taxon>Betaproteobacteria</taxon>
        <taxon>Burkholderiales</taxon>
        <taxon>Comamonadaceae</taxon>
        <taxon>Pseudacidovorax</taxon>
    </lineage>
</organism>
<evidence type="ECO:0000313" key="1">
    <source>
        <dbReference type="EMBL" id="RDI25167.1"/>
    </source>
</evidence>
<proteinExistence type="predicted"/>
<dbReference type="RefSeq" id="WP_114803004.1">
    <property type="nucleotide sequence ID" value="NZ_QQAV01000004.1"/>
</dbReference>
<reference evidence="1 2" key="1">
    <citation type="submission" date="2018-07" db="EMBL/GenBank/DDBJ databases">
        <title>Genomic Encyclopedia of Type Strains, Phase IV (KMG-IV): sequencing the most valuable type-strain genomes for metagenomic binning, comparative biology and taxonomic classification.</title>
        <authorList>
            <person name="Goeker M."/>
        </authorList>
    </citation>
    <scope>NUCLEOTIDE SEQUENCE [LARGE SCALE GENOMIC DNA]</scope>
    <source>
        <strain evidence="1 2">DSM 21352</strain>
    </source>
</reference>
<comment type="caution">
    <text evidence="1">The sequence shown here is derived from an EMBL/GenBank/DDBJ whole genome shotgun (WGS) entry which is preliminary data.</text>
</comment>
<evidence type="ECO:0008006" key="3">
    <source>
        <dbReference type="Google" id="ProtNLM"/>
    </source>
</evidence>
<dbReference type="Proteomes" id="UP000255265">
    <property type="component" value="Unassembled WGS sequence"/>
</dbReference>